<dbReference type="Proteomes" id="UP000070501">
    <property type="component" value="Unassembled WGS sequence"/>
</dbReference>
<proteinExistence type="predicted"/>
<keyword evidence="4" id="KW-1185">Reference proteome</keyword>
<accession>A0A136IQ83</accession>
<dbReference type="InterPro" id="IPR021858">
    <property type="entry name" value="Fun_TF"/>
</dbReference>
<dbReference type="AlphaFoldDB" id="A0A136IQ83"/>
<dbReference type="InParanoid" id="A0A136IQ83"/>
<name>A0A136IQ83_9PEZI</name>
<dbReference type="EMBL" id="KQ964264">
    <property type="protein sequence ID" value="KXJ87058.1"/>
    <property type="molecule type" value="Genomic_DNA"/>
</dbReference>
<dbReference type="OrthoDB" id="5386330at2759"/>
<protein>
    <submittedName>
        <fullName evidence="3">Fungal-specific transcription factor domain-domain-containing protein</fullName>
    </submittedName>
</protein>
<reference evidence="4" key="1">
    <citation type="submission" date="2016-02" db="EMBL/GenBank/DDBJ databases">
        <title>Draft genome sequence of Microdochium bolleyi, a fungal endophyte of beachgrass.</title>
        <authorList>
            <consortium name="DOE Joint Genome Institute"/>
            <person name="David A.S."/>
            <person name="May G."/>
            <person name="Haridas S."/>
            <person name="Lim J."/>
            <person name="Wang M."/>
            <person name="Labutti K."/>
            <person name="Lipzen A."/>
            <person name="Barry K."/>
            <person name="Grigoriev I.V."/>
        </authorList>
    </citation>
    <scope>NUCLEOTIDE SEQUENCE [LARGE SCALE GENOMIC DNA]</scope>
    <source>
        <strain evidence="4">J235TASD1</strain>
    </source>
</reference>
<dbReference type="Pfam" id="PF11951">
    <property type="entry name" value="Fungal_trans_2"/>
    <property type="match status" value="1"/>
</dbReference>
<organism evidence="3 4">
    <name type="scientific">Microdochium bolleyi</name>
    <dbReference type="NCBI Taxonomy" id="196109"/>
    <lineage>
        <taxon>Eukaryota</taxon>
        <taxon>Fungi</taxon>
        <taxon>Dikarya</taxon>
        <taxon>Ascomycota</taxon>
        <taxon>Pezizomycotina</taxon>
        <taxon>Sordariomycetes</taxon>
        <taxon>Xylariomycetidae</taxon>
        <taxon>Xylariales</taxon>
        <taxon>Microdochiaceae</taxon>
        <taxon>Microdochium</taxon>
    </lineage>
</organism>
<evidence type="ECO:0000313" key="3">
    <source>
        <dbReference type="EMBL" id="KXJ87058.1"/>
    </source>
</evidence>
<gene>
    <name evidence="3" type="ORF">Micbo1qcDRAFT_208454</name>
</gene>
<feature type="region of interest" description="Disordered" evidence="2">
    <location>
        <begin position="405"/>
        <end position="427"/>
    </location>
</feature>
<evidence type="ECO:0000256" key="1">
    <source>
        <dbReference type="ARBA" id="ARBA00023242"/>
    </source>
</evidence>
<evidence type="ECO:0000313" key="4">
    <source>
        <dbReference type="Proteomes" id="UP000070501"/>
    </source>
</evidence>
<feature type="region of interest" description="Disordered" evidence="2">
    <location>
        <begin position="433"/>
        <end position="452"/>
    </location>
</feature>
<evidence type="ECO:0000256" key="2">
    <source>
        <dbReference type="SAM" id="MobiDB-lite"/>
    </source>
</evidence>
<keyword evidence="1" id="KW-0539">Nucleus</keyword>
<feature type="compositionally biased region" description="Low complexity" evidence="2">
    <location>
        <begin position="441"/>
        <end position="452"/>
    </location>
</feature>
<sequence length="531" mass="57435">MPPSYPAPEPAAKSCPSFKQEQNLVRQILATSSLHVMFEAAQYFNACIYTELHCITELGPNPHVYRITPAILHHASSLPEYLQLSTVCMALGHYMAANLPPGEQYLHHKPRAMVERFYSYRGKAIRSLNEALGTASVTKTHAVTNQFHDVLLIGVLTQLLVDAQHGLPLAWRCHLSGLERLISLRGGLASISRVPALEPLLVSVLFIAVISETTCPSSALATTFLTNTHTDSATIYAYIRQCTAASPFHLCPPHLFAEIANINDIRRRASMTGNTDPSSFQAHVGEPRFGASCTLERILAFDVDHWASSKAAGRSAEGAALQRWRVVGQAFKAATGLYCVLSLPPLQGAPLETPAVDVPAFQPDDRRDVLAARLLSTLAEATHFPCVRRFMLWPLVVLGISAGADSETGSGRCLARDNNEGGVPRTMLGDYGDTSSISTENGNNNISQSSSSSADHATAAVRVFVSAQLVALSRQIGTFSPLIARDVLEAFWQKNTNTFSGGMSAWDSCFDKPYVFTSQIAVDTTGVLPAD</sequence>